<evidence type="ECO:0000259" key="6">
    <source>
        <dbReference type="PROSITE" id="PS51918"/>
    </source>
</evidence>
<dbReference type="InterPro" id="IPR007197">
    <property type="entry name" value="rSAM"/>
</dbReference>
<dbReference type="EMBL" id="WBOF01000005">
    <property type="protein sequence ID" value="MQS17611.1"/>
    <property type="molecule type" value="Genomic_DNA"/>
</dbReference>
<feature type="region of interest" description="Disordered" evidence="5">
    <location>
        <begin position="1"/>
        <end position="31"/>
    </location>
</feature>
<dbReference type="GO" id="GO:0046872">
    <property type="term" value="F:metal ion binding"/>
    <property type="evidence" value="ECO:0007669"/>
    <property type="project" value="UniProtKB-KW"/>
</dbReference>
<dbReference type="InterPro" id="IPR013785">
    <property type="entry name" value="Aldolase_TIM"/>
</dbReference>
<evidence type="ECO:0000256" key="2">
    <source>
        <dbReference type="ARBA" id="ARBA00022723"/>
    </source>
</evidence>
<dbReference type="InterPro" id="IPR058240">
    <property type="entry name" value="rSAM_sf"/>
</dbReference>
<dbReference type="OrthoDB" id="9782387at2"/>
<feature type="compositionally biased region" description="Pro residues" evidence="5">
    <location>
        <begin position="14"/>
        <end position="26"/>
    </location>
</feature>
<reference evidence="7 8" key="1">
    <citation type="submission" date="2019-09" db="EMBL/GenBank/DDBJ databases">
        <title>Genome Sequences of Streptomyces kaniharaensis ATCC 21070.</title>
        <authorList>
            <person name="Zhu W."/>
            <person name="De Crecy-Lagard V."/>
            <person name="Richards N.G."/>
        </authorList>
    </citation>
    <scope>NUCLEOTIDE SEQUENCE [LARGE SCALE GENOMIC DNA]</scope>
    <source>
        <strain evidence="7 8">SF-557</strain>
    </source>
</reference>
<dbReference type="InterPro" id="IPR006638">
    <property type="entry name" value="Elp3/MiaA/NifB-like_rSAM"/>
</dbReference>
<dbReference type="PROSITE" id="PS51918">
    <property type="entry name" value="RADICAL_SAM"/>
    <property type="match status" value="1"/>
</dbReference>
<dbReference type="SFLD" id="SFLDS00029">
    <property type="entry name" value="Radical_SAM"/>
    <property type="match status" value="1"/>
</dbReference>
<sequence length="377" mass="40870">MAPRRARRPSRTPSAPPRPVGRPPVWPDETRPPRERDITLLWALRSPCSFGCPHCYFGELDLDKAGPPKEVGMLSHIPVRDLDHAALEAFARSLADSPVERVVLAGGEPLDWLPTLSVIKTIKDAGCEVVIATNGVPLTRPGIARRLVELGVDGVSVSLDSADAAVNDRLRPSRSGRVGHREVLAGIRTLLEGRGDGAGPRVGIYTVVIRERPQEITDVARLAAEVGVDYYVPQPISLPPDHKLFAERCHTAADVPAVEEQLLRLQQDPGGLTLPGTAYIRQFLASIATQDSGRIEHCFGGAQLFFVQPDGSVWDCPSDRRIAATPPAARRTIVGTEARTLFADRPVCTDCSHFSRDCVNMGPLVLGMPRLLGREGT</sequence>
<evidence type="ECO:0000313" key="7">
    <source>
        <dbReference type="EMBL" id="MQS17611.1"/>
    </source>
</evidence>
<keyword evidence="4" id="KW-0411">Iron-sulfur</keyword>
<dbReference type="AlphaFoldDB" id="A0A6N7L1Y2"/>
<proteinExistence type="predicted"/>
<dbReference type="GO" id="GO:0003824">
    <property type="term" value="F:catalytic activity"/>
    <property type="evidence" value="ECO:0007669"/>
    <property type="project" value="InterPro"/>
</dbReference>
<gene>
    <name evidence="7" type="ORF">F7Q99_36850</name>
</gene>
<dbReference type="Proteomes" id="UP000450000">
    <property type="component" value="Unassembled WGS sequence"/>
</dbReference>
<protein>
    <submittedName>
        <fullName evidence="7">Radical SAM protein</fullName>
    </submittedName>
</protein>
<keyword evidence="2" id="KW-0479">Metal-binding</keyword>
<evidence type="ECO:0000256" key="4">
    <source>
        <dbReference type="ARBA" id="ARBA00023014"/>
    </source>
</evidence>
<organism evidence="7 8">
    <name type="scientific">Streptomyces kaniharaensis</name>
    <dbReference type="NCBI Taxonomy" id="212423"/>
    <lineage>
        <taxon>Bacteria</taxon>
        <taxon>Bacillati</taxon>
        <taxon>Actinomycetota</taxon>
        <taxon>Actinomycetes</taxon>
        <taxon>Kitasatosporales</taxon>
        <taxon>Streptomycetaceae</taxon>
        <taxon>Streptomyces</taxon>
    </lineage>
</organism>
<dbReference type="GO" id="GO:0051536">
    <property type="term" value="F:iron-sulfur cluster binding"/>
    <property type="evidence" value="ECO:0007669"/>
    <property type="project" value="UniProtKB-KW"/>
</dbReference>
<dbReference type="PANTHER" id="PTHR11228:SF7">
    <property type="entry name" value="PQQA PEPTIDE CYCLASE"/>
    <property type="match status" value="1"/>
</dbReference>
<evidence type="ECO:0000256" key="3">
    <source>
        <dbReference type="ARBA" id="ARBA00023004"/>
    </source>
</evidence>
<dbReference type="SMART" id="SM00729">
    <property type="entry name" value="Elp3"/>
    <property type="match status" value="1"/>
</dbReference>
<dbReference type="Gene3D" id="3.20.20.70">
    <property type="entry name" value="Aldolase class I"/>
    <property type="match status" value="1"/>
</dbReference>
<accession>A0A6N7L1Y2</accession>
<feature type="domain" description="Radical SAM core" evidence="6">
    <location>
        <begin position="33"/>
        <end position="275"/>
    </location>
</feature>
<dbReference type="PANTHER" id="PTHR11228">
    <property type="entry name" value="RADICAL SAM DOMAIN PROTEIN"/>
    <property type="match status" value="1"/>
</dbReference>
<dbReference type="InterPro" id="IPR050377">
    <property type="entry name" value="Radical_SAM_PqqE_MftC-like"/>
</dbReference>
<keyword evidence="3" id="KW-0408">Iron</keyword>
<evidence type="ECO:0000256" key="5">
    <source>
        <dbReference type="SAM" id="MobiDB-lite"/>
    </source>
</evidence>
<keyword evidence="1" id="KW-0949">S-adenosyl-L-methionine</keyword>
<feature type="compositionally biased region" description="Basic residues" evidence="5">
    <location>
        <begin position="1"/>
        <end position="10"/>
    </location>
</feature>
<evidence type="ECO:0000256" key="1">
    <source>
        <dbReference type="ARBA" id="ARBA00022691"/>
    </source>
</evidence>
<dbReference type="SUPFAM" id="SSF102114">
    <property type="entry name" value="Radical SAM enzymes"/>
    <property type="match status" value="1"/>
</dbReference>
<dbReference type="SFLD" id="SFLDG01067">
    <property type="entry name" value="SPASM/twitch_domain_containing"/>
    <property type="match status" value="1"/>
</dbReference>
<dbReference type="CDD" id="cd01335">
    <property type="entry name" value="Radical_SAM"/>
    <property type="match status" value="1"/>
</dbReference>
<dbReference type="Pfam" id="PF04055">
    <property type="entry name" value="Radical_SAM"/>
    <property type="match status" value="1"/>
</dbReference>
<keyword evidence="8" id="KW-1185">Reference proteome</keyword>
<evidence type="ECO:0000313" key="8">
    <source>
        <dbReference type="Proteomes" id="UP000450000"/>
    </source>
</evidence>
<name>A0A6N7L1Y2_9ACTN</name>
<comment type="caution">
    <text evidence="7">The sequence shown here is derived from an EMBL/GenBank/DDBJ whole genome shotgun (WGS) entry which is preliminary data.</text>
</comment>